<dbReference type="Proteomes" id="UP000733379">
    <property type="component" value="Unassembled WGS sequence"/>
</dbReference>
<dbReference type="EMBL" id="JAHKNI010000018">
    <property type="protein sequence ID" value="MBU3067019.1"/>
    <property type="molecule type" value="Genomic_DNA"/>
</dbReference>
<feature type="region of interest" description="Disordered" evidence="1">
    <location>
        <begin position="1"/>
        <end position="47"/>
    </location>
</feature>
<protein>
    <submittedName>
        <fullName evidence="2">Uncharacterized protein</fullName>
    </submittedName>
</protein>
<evidence type="ECO:0000313" key="2">
    <source>
        <dbReference type="EMBL" id="MBU3067019.1"/>
    </source>
</evidence>
<sequence length="47" mass="5159">MTLQSEQLAEVRAEPTTPQTWIDTPARSIGGDTGDRRDAGADRLRMS</sequence>
<accession>A0ABS6BCU7</accession>
<name>A0ABS6BCU7_9NOCA</name>
<dbReference type="RefSeq" id="WP_215923109.1">
    <property type="nucleotide sequence ID" value="NZ_JAHKNI010000018.1"/>
</dbReference>
<gene>
    <name evidence="2" type="ORF">KO481_36555</name>
</gene>
<evidence type="ECO:0000313" key="3">
    <source>
        <dbReference type="Proteomes" id="UP000733379"/>
    </source>
</evidence>
<comment type="caution">
    <text evidence="2">The sequence shown here is derived from an EMBL/GenBank/DDBJ whole genome shotgun (WGS) entry which is preliminary data.</text>
</comment>
<proteinExistence type="predicted"/>
<reference evidence="2 3" key="1">
    <citation type="submission" date="2021-06" db="EMBL/GenBank/DDBJ databases">
        <title>Actinomycetes sequencing.</title>
        <authorList>
            <person name="Shan Q."/>
        </authorList>
    </citation>
    <scope>NUCLEOTIDE SEQUENCE [LARGE SCALE GENOMIC DNA]</scope>
    <source>
        <strain evidence="2 3">NEAU-G5</strain>
    </source>
</reference>
<organism evidence="2 3">
    <name type="scientific">Nocardia albiluteola</name>
    <dbReference type="NCBI Taxonomy" id="2842303"/>
    <lineage>
        <taxon>Bacteria</taxon>
        <taxon>Bacillati</taxon>
        <taxon>Actinomycetota</taxon>
        <taxon>Actinomycetes</taxon>
        <taxon>Mycobacteriales</taxon>
        <taxon>Nocardiaceae</taxon>
        <taxon>Nocardia</taxon>
    </lineage>
</organism>
<keyword evidence="3" id="KW-1185">Reference proteome</keyword>
<feature type="compositionally biased region" description="Basic and acidic residues" evidence="1">
    <location>
        <begin position="33"/>
        <end position="47"/>
    </location>
</feature>
<evidence type="ECO:0000256" key="1">
    <source>
        <dbReference type="SAM" id="MobiDB-lite"/>
    </source>
</evidence>